<dbReference type="SUPFAM" id="SSF52540">
    <property type="entry name" value="P-loop containing nucleoside triphosphate hydrolases"/>
    <property type="match status" value="1"/>
</dbReference>
<dbReference type="AlphaFoldDB" id="X1KZR5"/>
<evidence type="ECO:0000256" key="2">
    <source>
        <dbReference type="ARBA" id="ARBA00022448"/>
    </source>
</evidence>
<dbReference type="PANTHER" id="PTHR43297:SF14">
    <property type="entry name" value="ATPASE AAA-TYPE CORE DOMAIN-CONTAINING PROTEIN"/>
    <property type="match status" value="1"/>
</dbReference>
<accession>X1KZR5</accession>
<dbReference type="InterPro" id="IPR027417">
    <property type="entry name" value="P-loop_NTPase"/>
</dbReference>
<gene>
    <name evidence="7" type="ORF">S03H2_72988</name>
</gene>
<comment type="caution">
    <text evidence="7">The sequence shown here is derived from an EMBL/GenBank/DDBJ whole genome shotgun (WGS) entry which is preliminary data.</text>
</comment>
<dbReference type="EMBL" id="BARU01049713">
    <property type="protein sequence ID" value="GAH95679.1"/>
    <property type="molecule type" value="Genomic_DNA"/>
</dbReference>
<name>X1KZR5_9ZZZZ</name>
<evidence type="ECO:0000256" key="3">
    <source>
        <dbReference type="ARBA" id="ARBA00022475"/>
    </source>
</evidence>
<evidence type="ECO:0008006" key="8">
    <source>
        <dbReference type="Google" id="ProtNLM"/>
    </source>
</evidence>
<feature type="non-terminal residue" evidence="7">
    <location>
        <position position="37"/>
    </location>
</feature>
<dbReference type="GO" id="GO:0016020">
    <property type="term" value="C:membrane"/>
    <property type="evidence" value="ECO:0007669"/>
    <property type="project" value="UniProtKB-SubCell"/>
</dbReference>
<evidence type="ECO:0000256" key="1">
    <source>
        <dbReference type="ARBA" id="ARBA00004370"/>
    </source>
</evidence>
<evidence type="ECO:0000256" key="6">
    <source>
        <dbReference type="ARBA" id="ARBA00023136"/>
    </source>
</evidence>
<dbReference type="Gene3D" id="3.40.50.300">
    <property type="entry name" value="P-loop containing nucleotide triphosphate hydrolases"/>
    <property type="match status" value="1"/>
</dbReference>
<dbReference type="InterPro" id="IPR050388">
    <property type="entry name" value="ABC_Ni/Peptide_Import"/>
</dbReference>
<evidence type="ECO:0000256" key="4">
    <source>
        <dbReference type="ARBA" id="ARBA00022519"/>
    </source>
</evidence>
<proteinExistence type="predicted"/>
<protein>
    <recommendedName>
        <fullName evidence="8">Oligopeptide/dipeptide ABC transporter C-terminal domain-containing protein</fullName>
    </recommendedName>
</protein>
<keyword evidence="5" id="KW-1278">Translocase</keyword>
<evidence type="ECO:0000256" key="5">
    <source>
        <dbReference type="ARBA" id="ARBA00022967"/>
    </source>
</evidence>
<dbReference type="PANTHER" id="PTHR43297">
    <property type="entry name" value="OLIGOPEPTIDE TRANSPORT ATP-BINDING PROTEIN APPD"/>
    <property type="match status" value="1"/>
</dbReference>
<feature type="non-terminal residue" evidence="7">
    <location>
        <position position="1"/>
    </location>
</feature>
<sequence length="37" mass="4352">QNQILKLMKDLQRDYNTSILFITHDLSVISKMCDRVA</sequence>
<organism evidence="7">
    <name type="scientific">marine sediment metagenome</name>
    <dbReference type="NCBI Taxonomy" id="412755"/>
    <lineage>
        <taxon>unclassified sequences</taxon>
        <taxon>metagenomes</taxon>
        <taxon>ecological metagenomes</taxon>
    </lineage>
</organism>
<keyword evidence="3" id="KW-1003">Cell membrane</keyword>
<keyword evidence="6" id="KW-0472">Membrane</keyword>
<reference evidence="7" key="1">
    <citation type="journal article" date="2014" name="Front. Microbiol.">
        <title>High frequency of phylogenetically diverse reductive dehalogenase-homologous genes in deep subseafloor sedimentary metagenomes.</title>
        <authorList>
            <person name="Kawai M."/>
            <person name="Futagami T."/>
            <person name="Toyoda A."/>
            <person name="Takaki Y."/>
            <person name="Nishi S."/>
            <person name="Hori S."/>
            <person name="Arai W."/>
            <person name="Tsubouchi T."/>
            <person name="Morono Y."/>
            <person name="Uchiyama I."/>
            <person name="Ito T."/>
            <person name="Fujiyama A."/>
            <person name="Inagaki F."/>
            <person name="Takami H."/>
        </authorList>
    </citation>
    <scope>NUCLEOTIDE SEQUENCE</scope>
    <source>
        <strain evidence="7">Expedition CK06-06</strain>
    </source>
</reference>
<evidence type="ECO:0000313" key="7">
    <source>
        <dbReference type="EMBL" id="GAH95679.1"/>
    </source>
</evidence>
<keyword evidence="2" id="KW-0813">Transport</keyword>
<keyword evidence="4" id="KW-0997">Cell inner membrane</keyword>
<comment type="subcellular location">
    <subcellularLocation>
        <location evidence="1">Membrane</location>
    </subcellularLocation>
</comment>